<evidence type="ECO:0000256" key="6">
    <source>
        <dbReference type="RuleBase" id="RU003732"/>
    </source>
</evidence>
<keyword evidence="9" id="KW-1185">Reference proteome</keyword>
<accession>I7MKU2</accession>
<dbReference type="InterPro" id="IPR037272">
    <property type="entry name" value="SNS_sf"/>
</dbReference>
<dbReference type="GO" id="GO:0035725">
    <property type="term" value="P:sodium ion transmembrane transport"/>
    <property type="evidence" value="ECO:0007669"/>
    <property type="project" value="TreeGrafter"/>
</dbReference>
<dbReference type="Proteomes" id="UP000009168">
    <property type="component" value="Unassembled WGS sequence"/>
</dbReference>
<dbReference type="PROSITE" id="PS00610">
    <property type="entry name" value="NA_NEUROTRAN_SYMP_1"/>
    <property type="match status" value="1"/>
</dbReference>
<dbReference type="KEGG" id="tet:TTHERM_00218890"/>
<feature type="transmembrane region" description="Helical" evidence="7">
    <location>
        <begin position="492"/>
        <end position="517"/>
    </location>
</feature>
<feature type="transmembrane region" description="Helical" evidence="7">
    <location>
        <begin position="87"/>
        <end position="106"/>
    </location>
</feature>
<keyword evidence="4 7" id="KW-1133">Transmembrane helix</keyword>
<evidence type="ECO:0000313" key="8">
    <source>
        <dbReference type="EMBL" id="EAS00316.3"/>
    </source>
</evidence>
<dbReference type="SUPFAM" id="SSF161070">
    <property type="entry name" value="SNF-like"/>
    <property type="match status" value="1"/>
</dbReference>
<sequence length="571" mass="66160">MKNLTKSLTQNQKQFNEENWYDNYQDEHEARGSHRAFIKAHVGHTSYEKRDQFNNYSEYLLSVLGFAAGFGSVWRFPYLIYKNGGGVFLIPYFLILVLVGIPSFYFETAIGQMFQRSPPQCFEIANRKWKGLGVFGILLTLNMSTYYNLILAYSIYYLWESFKYPLPWKIDDIYTSPEPWNTEYFYKDVLRSSSGLESIGSVVWPLFFCYVLSQFIVYLCICKGITVSGKVSVITASSPYILLFILMIRGLFLDGAMNGLSYLFSPDWSKLYESQVWVDAANQVIFQVSTGCGVLIVFGSYRPMNQEIIKTSYYIPVITVCCGLLASVVIFTFMGYMSNVTNIDINDMPLKGPDLAFIVFPAVLVQMPFSNILSIIFFMVMIFLGIDTQFGQIDALATAIEDEFHGKNIEYKGFSIQMNYIRAGVCIIVSLSAFLFCSQAGFFYLDFVDNYSVSINMFVCIITEIYFYFYIQNWEEVEEKIKINIGQQTPNYMIFLMKYITPLICFILSMIAIYLQILDIFDQKWWVAILGWTITLYPYYSIYHYYSKYKDIYETPKSYPTNCTELNELQS</sequence>
<dbReference type="RefSeq" id="XP_001020561.3">
    <property type="nucleotide sequence ID" value="XM_001020561.3"/>
</dbReference>
<dbReference type="GO" id="GO:0015293">
    <property type="term" value="F:symporter activity"/>
    <property type="evidence" value="ECO:0007669"/>
    <property type="project" value="UniProtKB-KW"/>
</dbReference>
<dbReference type="InParanoid" id="I7MKU2"/>
<comment type="subcellular location">
    <subcellularLocation>
        <location evidence="1">Membrane</location>
        <topology evidence="1">Multi-pass membrane protein</topology>
    </subcellularLocation>
</comment>
<dbReference type="InterPro" id="IPR000175">
    <property type="entry name" value="Na/ntran_symport"/>
</dbReference>
<reference evidence="9" key="1">
    <citation type="journal article" date="2006" name="PLoS Biol.">
        <title>Macronuclear genome sequence of the ciliate Tetrahymena thermophila, a model eukaryote.</title>
        <authorList>
            <person name="Eisen J.A."/>
            <person name="Coyne R.S."/>
            <person name="Wu M."/>
            <person name="Wu D."/>
            <person name="Thiagarajan M."/>
            <person name="Wortman J.R."/>
            <person name="Badger J.H."/>
            <person name="Ren Q."/>
            <person name="Amedeo P."/>
            <person name="Jones K.M."/>
            <person name="Tallon L.J."/>
            <person name="Delcher A.L."/>
            <person name="Salzberg S.L."/>
            <person name="Silva J.C."/>
            <person name="Haas B.J."/>
            <person name="Majoros W.H."/>
            <person name="Farzad M."/>
            <person name="Carlton J.M."/>
            <person name="Smith R.K. Jr."/>
            <person name="Garg J."/>
            <person name="Pearlman R.E."/>
            <person name="Karrer K.M."/>
            <person name="Sun L."/>
            <person name="Manning G."/>
            <person name="Elde N.C."/>
            <person name="Turkewitz A.P."/>
            <person name="Asai D.J."/>
            <person name="Wilkes D.E."/>
            <person name="Wang Y."/>
            <person name="Cai H."/>
            <person name="Collins K."/>
            <person name="Stewart B.A."/>
            <person name="Lee S.R."/>
            <person name="Wilamowska K."/>
            <person name="Weinberg Z."/>
            <person name="Ruzzo W.L."/>
            <person name="Wloga D."/>
            <person name="Gaertig J."/>
            <person name="Frankel J."/>
            <person name="Tsao C.-C."/>
            <person name="Gorovsky M.A."/>
            <person name="Keeling P.J."/>
            <person name="Waller R.F."/>
            <person name="Patron N.J."/>
            <person name="Cherry J.M."/>
            <person name="Stover N.A."/>
            <person name="Krieger C.J."/>
            <person name="del Toro C."/>
            <person name="Ryder H.F."/>
            <person name="Williamson S.C."/>
            <person name="Barbeau R.A."/>
            <person name="Hamilton E.P."/>
            <person name="Orias E."/>
        </authorList>
    </citation>
    <scope>NUCLEOTIDE SEQUENCE [LARGE SCALE GENOMIC DNA]</scope>
    <source>
        <strain evidence="9">SB210</strain>
    </source>
</reference>
<feature type="transmembrane region" description="Helical" evidence="7">
    <location>
        <begin position="202"/>
        <end position="221"/>
    </location>
</feature>
<dbReference type="Pfam" id="PF00209">
    <property type="entry name" value="SNF"/>
    <property type="match status" value="1"/>
</dbReference>
<organism evidence="8 9">
    <name type="scientific">Tetrahymena thermophila (strain SB210)</name>
    <dbReference type="NCBI Taxonomy" id="312017"/>
    <lineage>
        <taxon>Eukaryota</taxon>
        <taxon>Sar</taxon>
        <taxon>Alveolata</taxon>
        <taxon>Ciliophora</taxon>
        <taxon>Intramacronucleata</taxon>
        <taxon>Oligohymenophorea</taxon>
        <taxon>Hymenostomatida</taxon>
        <taxon>Tetrahymenina</taxon>
        <taxon>Tetrahymenidae</taxon>
        <taxon>Tetrahymena</taxon>
    </lineage>
</organism>
<name>I7MKU2_TETTS</name>
<comment type="similarity">
    <text evidence="6">Belongs to the sodium:neurotransmitter symporter (SNF) (TC 2.A.22) family.</text>
</comment>
<evidence type="ECO:0000256" key="2">
    <source>
        <dbReference type="ARBA" id="ARBA00022448"/>
    </source>
</evidence>
<keyword evidence="6" id="KW-0769">Symport</keyword>
<evidence type="ECO:0000256" key="5">
    <source>
        <dbReference type="ARBA" id="ARBA00023136"/>
    </source>
</evidence>
<gene>
    <name evidence="8" type="ORF">TTHERM_00218890</name>
</gene>
<dbReference type="GO" id="GO:0005886">
    <property type="term" value="C:plasma membrane"/>
    <property type="evidence" value="ECO:0007669"/>
    <property type="project" value="TreeGrafter"/>
</dbReference>
<feature type="transmembrane region" description="Helical" evidence="7">
    <location>
        <begin position="420"/>
        <end position="445"/>
    </location>
</feature>
<dbReference type="EMBL" id="GG662621">
    <property type="protein sequence ID" value="EAS00316.3"/>
    <property type="molecule type" value="Genomic_DNA"/>
</dbReference>
<dbReference type="NCBIfam" id="NF037979">
    <property type="entry name" value="Na_transp"/>
    <property type="match status" value="1"/>
</dbReference>
<feature type="transmembrane region" description="Helical" evidence="7">
    <location>
        <begin position="284"/>
        <end position="301"/>
    </location>
</feature>
<dbReference type="CDD" id="cd10324">
    <property type="entry name" value="SLC6sbd"/>
    <property type="match status" value="1"/>
</dbReference>
<dbReference type="PRINTS" id="PR00176">
    <property type="entry name" value="NANEUSMPORT"/>
</dbReference>
<feature type="transmembrane region" description="Helical" evidence="7">
    <location>
        <begin position="59"/>
        <end position="81"/>
    </location>
</feature>
<dbReference type="PANTHER" id="PTHR11616">
    <property type="entry name" value="SODIUM/CHLORIDE DEPENDENT TRANSPORTER"/>
    <property type="match status" value="1"/>
</dbReference>
<evidence type="ECO:0000256" key="3">
    <source>
        <dbReference type="ARBA" id="ARBA00022692"/>
    </source>
</evidence>
<evidence type="ECO:0000256" key="7">
    <source>
        <dbReference type="SAM" id="Phobius"/>
    </source>
</evidence>
<protein>
    <recommendedName>
        <fullName evidence="6">Transporter</fullName>
    </recommendedName>
</protein>
<dbReference type="OrthoDB" id="6581954at2759"/>
<feature type="transmembrane region" description="Helical" evidence="7">
    <location>
        <begin position="132"/>
        <end position="159"/>
    </location>
</feature>
<keyword evidence="2 6" id="KW-0813">Transport</keyword>
<evidence type="ECO:0000256" key="4">
    <source>
        <dbReference type="ARBA" id="ARBA00022989"/>
    </source>
</evidence>
<dbReference type="GeneID" id="7838238"/>
<feature type="transmembrane region" description="Helical" evidence="7">
    <location>
        <begin position="451"/>
        <end position="471"/>
    </location>
</feature>
<keyword evidence="5 7" id="KW-0472">Membrane</keyword>
<dbReference type="AlphaFoldDB" id="I7MKU2"/>
<evidence type="ECO:0000256" key="1">
    <source>
        <dbReference type="ARBA" id="ARBA00004141"/>
    </source>
</evidence>
<proteinExistence type="inferred from homology"/>
<feature type="transmembrane region" description="Helical" evidence="7">
    <location>
        <begin position="241"/>
        <end position="264"/>
    </location>
</feature>
<dbReference type="PROSITE" id="PS50267">
    <property type="entry name" value="NA_NEUROTRAN_SYMP_3"/>
    <property type="match status" value="1"/>
</dbReference>
<keyword evidence="3 6" id="KW-0812">Transmembrane</keyword>
<dbReference type="PANTHER" id="PTHR11616:SF240">
    <property type="entry name" value="BLOATED TUBULES, ISOFORM B-RELATED"/>
    <property type="match status" value="1"/>
</dbReference>
<feature type="transmembrane region" description="Helical" evidence="7">
    <location>
        <begin position="523"/>
        <end position="540"/>
    </location>
</feature>
<feature type="transmembrane region" description="Helical" evidence="7">
    <location>
        <begin position="357"/>
        <end position="384"/>
    </location>
</feature>
<dbReference type="eggNOG" id="KOG3660">
    <property type="taxonomic scope" value="Eukaryota"/>
</dbReference>
<evidence type="ECO:0000313" key="9">
    <source>
        <dbReference type="Proteomes" id="UP000009168"/>
    </source>
</evidence>
<feature type="transmembrane region" description="Helical" evidence="7">
    <location>
        <begin position="313"/>
        <end position="337"/>
    </location>
</feature>